<comment type="subcellular location">
    <subcellularLocation>
        <location evidence="8">Mitochondrion inner membrane</location>
        <topology evidence="8">Single-pass membrane protein</topology>
    </subcellularLocation>
    <subcellularLocation>
        <location evidence="1">Mitochondrion membrane</location>
        <topology evidence="1">Single-pass membrane protein</topology>
    </subcellularLocation>
</comment>
<sequence>MFSRIHLASPGSWSLKLKTVTYSSSRLPYKETTVCLKQFPSVFIHCRWKTTSGDHDSSLSKIKETENAQLTLAKKRYTFLFIIVKETTKDAGYLGIIIAGIGVTGIMFYAIIRELFSKQSPYSIYSDALNLCCSNPSVVDVLGEPIKGHGELSSRGRRRHVSHLVYEKDGKNYMRMKFYVKGSRRSGTVHLEMFEGENSRYEYRYLFVDIDGYPPKSIILKDNRYLNNNFVNNIDIENKL</sequence>
<comment type="subunit">
    <text evidence="8">Component of the TIM23 complex.</text>
</comment>
<name>A0AAV4MM32_CAEEX</name>
<comment type="similarity">
    <text evidence="2 8">Belongs to the TIM21 family.</text>
</comment>
<keyword evidence="7 8" id="KW-0472">Membrane</keyword>
<evidence type="ECO:0000313" key="10">
    <source>
        <dbReference type="Proteomes" id="UP001054945"/>
    </source>
</evidence>
<proteinExistence type="inferred from homology"/>
<evidence type="ECO:0000256" key="5">
    <source>
        <dbReference type="ARBA" id="ARBA00022989"/>
    </source>
</evidence>
<keyword evidence="10" id="KW-1185">Reference proteome</keyword>
<keyword evidence="3 8" id="KW-0812">Transmembrane</keyword>
<dbReference type="InterPro" id="IPR038552">
    <property type="entry name" value="Tim21_IMS_sf"/>
</dbReference>
<dbReference type="GO" id="GO:0030150">
    <property type="term" value="P:protein import into mitochondrial matrix"/>
    <property type="evidence" value="ECO:0007669"/>
    <property type="project" value="UniProtKB-UniRule"/>
</dbReference>
<dbReference type="Gene3D" id="3.10.450.320">
    <property type="entry name" value="Mitochondrial import inner membrane translocase subunit Tim21"/>
    <property type="match status" value="1"/>
</dbReference>
<keyword evidence="4" id="KW-0809">Transit peptide</keyword>
<keyword evidence="5 8" id="KW-1133">Transmembrane helix</keyword>
<evidence type="ECO:0000256" key="6">
    <source>
        <dbReference type="ARBA" id="ARBA00023128"/>
    </source>
</evidence>
<comment type="caution">
    <text evidence="9">The sequence shown here is derived from an EMBL/GenBank/DDBJ whole genome shotgun (WGS) entry which is preliminary data.</text>
</comment>
<evidence type="ECO:0000256" key="8">
    <source>
        <dbReference type="RuleBase" id="RU367142"/>
    </source>
</evidence>
<dbReference type="Pfam" id="PF08294">
    <property type="entry name" value="TIM21"/>
    <property type="match status" value="1"/>
</dbReference>
<keyword evidence="8" id="KW-0811">Translocation</keyword>
<gene>
    <name evidence="9" type="primary">timm21</name>
    <name evidence="9" type="ORF">CEXT_712961</name>
</gene>
<dbReference type="AlphaFoldDB" id="A0AAV4MM32"/>
<reference evidence="9 10" key="1">
    <citation type="submission" date="2021-06" db="EMBL/GenBank/DDBJ databases">
        <title>Caerostris extrusa draft genome.</title>
        <authorList>
            <person name="Kono N."/>
            <person name="Arakawa K."/>
        </authorList>
    </citation>
    <scope>NUCLEOTIDE SEQUENCE [LARGE SCALE GENOMIC DNA]</scope>
</reference>
<dbReference type="PANTHER" id="PTHR13032:SF6">
    <property type="entry name" value="MITOCHONDRIAL IMPORT INNER MEMBRANE TRANSLOCASE SUBUNIT TIM21"/>
    <property type="match status" value="1"/>
</dbReference>
<evidence type="ECO:0000256" key="3">
    <source>
        <dbReference type="ARBA" id="ARBA00022692"/>
    </source>
</evidence>
<accession>A0AAV4MM32</accession>
<comment type="function">
    <text evidence="8">Essential component of the TIM23 complex, a complex that mediates the translocation of transit peptide-containing proteins across the mitochondrial inner membrane.</text>
</comment>
<evidence type="ECO:0000256" key="1">
    <source>
        <dbReference type="ARBA" id="ARBA00004304"/>
    </source>
</evidence>
<keyword evidence="8" id="KW-0999">Mitochondrion inner membrane</keyword>
<evidence type="ECO:0000256" key="4">
    <source>
        <dbReference type="ARBA" id="ARBA00022946"/>
    </source>
</evidence>
<protein>
    <recommendedName>
        <fullName evidence="8">Mitochondrial import inner membrane translocase subunit Tim21</fullName>
    </recommendedName>
</protein>
<dbReference type="PANTHER" id="PTHR13032">
    <property type="entry name" value="MITOCHONDRIAL IMPORT INNER MEMBRANE TRANSLOCASE SUBUNIT TIM21"/>
    <property type="match status" value="1"/>
</dbReference>
<dbReference type="GO" id="GO:0005744">
    <property type="term" value="C:TIM23 mitochondrial import inner membrane translocase complex"/>
    <property type="evidence" value="ECO:0007669"/>
    <property type="project" value="UniProtKB-UniRule"/>
</dbReference>
<evidence type="ECO:0000313" key="9">
    <source>
        <dbReference type="EMBL" id="GIX73024.1"/>
    </source>
</evidence>
<evidence type="ECO:0000256" key="7">
    <source>
        <dbReference type="ARBA" id="ARBA00023136"/>
    </source>
</evidence>
<dbReference type="Proteomes" id="UP001054945">
    <property type="component" value="Unassembled WGS sequence"/>
</dbReference>
<organism evidence="9 10">
    <name type="scientific">Caerostris extrusa</name>
    <name type="common">Bark spider</name>
    <name type="synonym">Caerostris bankana</name>
    <dbReference type="NCBI Taxonomy" id="172846"/>
    <lineage>
        <taxon>Eukaryota</taxon>
        <taxon>Metazoa</taxon>
        <taxon>Ecdysozoa</taxon>
        <taxon>Arthropoda</taxon>
        <taxon>Chelicerata</taxon>
        <taxon>Arachnida</taxon>
        <taxon>Araneae</taxon>
        <taxon>Araneomorphae</taxon>
        <taxon>Entelegynae</taxon>
        <taxon>Araneoidea</taxon>
        <taxon>Araneidae</taxon>
        <taxon>Caerostris</taxon>
    </lineage>
</organism>
<keyword evidence="8" id="KW-0813">Transport</keyword>
<feature type="transmembrane region" description="Helical" evidence="8">
    <location>
        <begin position="91"/>
        <end position="112"/>
    </location>
</feature>
<dbReference type="EMBL" id="BPLR01002364">
    <property type="protein sequence ID" value="GIX73024.1"/>
    <property type="molecule type" value="Genomic_DNA"/>
</dbReference>
<keyword evidence="8" id="KW-0653">Protein transport</keyword>
<dbReference type="InterPro" id="IPR013261">
    <property type="entry name" value="Tim21"/>
</dbReference>
<keyword evidence="6 8" id="KW-0496">Mitochondrion</keyword>
<evidence type="ECO:0000256" key="2">
    <source>
        <dbReference type="ARBA" id="ARBA00010867"/>
    </source>
</evidence>